<dbReference type="InterPro" id="IPR043502">
    <property type="entry name" value="DNA/RNA_pol_sf"/>
</dbReference>
<dbReference type="InterPro" id="IPR050951">
    <property type="entry name" value="Retrovirus_Pol_polyprotein"/>
</dbReference>
<feature type="region of interest" description="Disordered" evidence="5">
    <location>
        <begin position="696"/>
        <end position="731"/>
    </location>
</feature>
<dbReference type="SMART" id="SM00365">
    <property type="entry name" value="LRR_SD22"/>
    <property type="match status" value="4"/>
</dbReference>
<keyword evidence="4" id="KW-0175">Coiled coil</keyword>
<dbReference type="Gene3D" id="3.30.70.270">
    <property type="match status" value="2"/>
</dbReference>
<keyword evidence="2" id="KW-0677">Repeat</keyword>
<feature type="region of interest" description="Disordered" evidence="5">
    <location>
        <begin position="1897"/>
        <end position="1930"/>
    </location>
</feature>
<feature type="coiled-coil region" evidence="4">
    <location>
        <begin position="801"/>
        <end position="852"/>
    </location>
</feature>
<organism evidence="7 8">
    <name type="scientific">Chara braunii</name>
    <name type="common">Braun's stonewort</name>
    <dbReference type="NCBI Taxonomy" id="69332"/>
    <lineage>
        <taxon>Eukaryota</taxon>
        <taxon>Viridiplantae</taxon>
        <taxon>Streptophyta</taxon>
        <taxon>Charophyceae</taxon>
        <taxon>Charales</taxon>
        <taxon>Characeae</taxon>
        <taxon>Chara</taxon>
    </lineage>
</organism>
<evidence type="ECO:0000313" key="8">
    <source>
        <dbReference type="Proteomes" id="UP000265515"/>
    </source>
</evidence>
<sequence>MEAFPMMRTGAEREVAEEQKILSLCQKGLTRLPPLGLFPWARILDLRGNRLLKLEGLEAATWVEELRIGQNRLVTLQGLAHLPMLRAVNANDNSIVQISGLEGCSMLELLYLHNNNISSIDGLHSLTRLRVLDLSCNHISTLPNLASCHSLRMLDLSGNFLSSLAPAPDCLPPGIQNLSLADNEIEEFADLKYLTTSTGLVELHLSGNPIAAIAAGRGIDIQPLVLFLLPRLAYLNGTDLQRNGSALMTSRALFTDAKGELSDDLLQLMGNGRQMDLIAYLVAKCPASRPLRPAIDSVNSNGAKVPSPQVSSSHMETRPGSTPGNGFLNEPKELWGVELENQDPAPVGYRNQGFALMVRKGLENPPLTSNSALTNGTLMHSHSGSGTPLRSHEQVPTGGVTQQDVLDGTALWEPRNFARSRTSGRMLWRGGVVQMAGNAFTEEAMAVDGRESSESFSSTGWHRKQDRTGGADMNRQSTESSITVDGSMGAKNGVMLRTRSGMAASGGGLPDGMLETMASRNEGPARVGAIKMVIDNLKNQVHDLQKAIDQLQGPQSEKGNVSPARGRSEDNPRLWDPFPWQGPRGAYGWKWAEQGIYYKVGHLWDEERKDWRTNGEMEAGLQGQMKRGQRVKELREAIPLQWVEMLKKDDIAVGQWVKLKRRTEPERLYRIEQVLPGGTLEVTECQMRLGVGWEGMEEPLQDAEEEEVEEEPLERRRRDQRGESSGMKDDQLEKKITEWVANLSLGQEEALMYVPRDEQEATLKEWEAEEDPLRRQALEDEKRMEWKFRLTRERKARLDAVSRAAKELEEVRKQRDQMARQVDLLGKMEIMARNIERLLAAQEEQYQFIRSQDIALRSIRLGFRESARELVVQVGSEVKARLDSTKRYCTGAIEGAKLAAPKEETARPHRELAKVKFHDSYNGKREENFDNWENNIKTYVHLQNVAPDEHVLIAIHALREEAASFARSLCRAANCNDDLVAYSAITPLSDFLKLLRERFADVTHCVKASDKLQTIHSRQWRSARALKGVMDELVAVLDHGVTETQLVNLFYRAMPEQLRGHFFEKSQQPTMTYDALSREVVAFEARSAPVSTFWHKDLDKDKMWKGRTISGQVKTKDHLILTLDEGGLGEAEGREVNFKINAKKCEWAKTQVLYLGHVLDGDGIKPEYSKIAAIRDWPTPRTLTELRSFLGLANYYRKFVRNFSTIAAPLRRLLKKETIWKWDKDCTSAMKKLKQALIEYPVLKVADPSLPFVVTTDTSQYGIGAVLQQDDGSGYRPVEFMSARMPSEKVATSTYERELYALSSLGPDVFDDMKPGTPDRQQELPPPFSRTKGRVLRDGAIPMLTSEPSDVSKQLACSQDFSICRTVGMNKSSAEESSRISKYATLEWVAGRNREAVPFADVLKLGYKKEHNVAATKIQARVVGNQVRARLARYHREQQAATSIQAVWRGVATRLKRQRSKVTSGVSRNLLQRQDLDAEASVFQRVGDSEGPSPVVREGFEKRSQLIDVQSGNDLEALVRSVISDVNRLREQYMTLETKVALATDNRAFLEQVVRCLWDEMRAFRRWRDRCLLKEQGVAVIVIQRWWRGHQARREVAKMKAEIQFQEEQRLRRVTMIQANIRRYLQRKRFLQHLAEKKAVIKIQAAIRGYLVRKHYNKLRVENQVEGLIKDVILLRGEVDATRRWVMALAAGFDPSSSSPKRVSLVEGRSRIDDETKRHGPAPSVVIGCHDNYSRFPPHVVAPLQSDLRPTTSATISPVGHNQGFASTGVPPPSPSSSPRFHPARSHATSEPAWSRGGETHEGECRPPSSGAGVHPTRRAVEQRSYCCCACHFSKDDNNGVSSLRGNLKRRIDIRDGGGDDGDSGGTQDVNNANAPGWLMLSPRGPAPSKWAKVSIAHGRHDRWQGEKTRHQEDDNERKQERTTGRHLDGEYGFESSWSCNAGDEVCHTGCARDEHESEVPLVNIGDDGIDSRENCAANGLEGSDEMEQFHSAGSGEDADGEDADAESSPATTPSFNREQHKKCTDLPNWLQVSQMEVQKAEGVSRDATRNPARLGSSGLTASTMRAGPTLWDSTSSIAMDREWVSIIDNRVFAFANSKGGETLVQDRWGEPASAPGSDSLPGLVRREWSGSDDGDNQMDDYCCGSFPDSDDIRGDITQWLSGGDTIDGRNGGGVREGGLHEIDAQMRGGNCDATGVVDEGKLVGGALTLPHGARFSLDMEEEEGHSKVKKQDVRETVPGHFDKRKDSSSDGPHYLRCSRIGEFELCEYNSDTSTSSYCRSSLGRDLEGGGLFPNRNDAGANGGPRRGRKTEKCARRAGILQIVTLRRRAAGVISRSHDMKP</sequence>
<dbReference type="EMBL" id="BFEA01000065">
    <property type="protein sequence ID" value="GBG65760.1"/>
    <property type="molecule type" value="Genomic_DNA"/>
</dbReference>
<dbReference type="FunFam" id="3.30.70.270:FF:000063">
    <property type="entry name" value="Zinc knuckle domaincontaining protein"/>
    <property type="match status" value="1"/>
</dbReference>
<feature type="region of interest" description="Disordered" evidence="5">
    <location>
        <begin position="1852"/>
        <end position="1872"/>
    </location>
</feature>
<feature type="region of interest" description="Disordered" evidence="5">
    <location>
        <begin position="294"/>
        <end position="326"/>
    </location>
</feature>
<dbReference type="SUPFAM" id="SSF52540">
    <property type="entry name" value="P-loop containing nucleoside triphosphate hydrolases"/>
    <property type="match status" value="1"/>
</dbReference>
<gene>
    <name evidence="7" type="ORF">CBR_g52351</name>
</gene>
<dbReference type="GO" id="GO:0003824">
    <property type="term" value="F:catalytic activity"/>
    <property type="evidence" value="ECO:0007669"/>
    <property type="project" value="UniProtKB-KW"/>
</dbReference>
<keyword evidence="3" id="KW-0511">Multifunctional enzyme</keyword>
<feature type="region of interest" description="Disordered" evidence="5">
    <location>
        <begin position="448"/>
        <end position="488"/>
    </location>
</feature>
<dbReference type="OrthoDB" id="1517790at2759"/>
<evidence type="ECO:0000259" key="6">
    <source>
        <dbReference type="Pfam" id="PF17919"/>
    </source>
</evidence>
<evidence type="ECO:0000256" key="4">
    <source>
        <dbReference type="SAM" id="Coils"/>
    </source>
</evidence>
<dbReference type="InterPro" id="IPR043128">
    <property type="entry name" value="Rev_trsase/Diguanyl_cyclase"/>
</dbReference>
<feature type="region of interest" description="Disordered" evidence="5">
    <location>
        <begin position="380"/>
        <end position="400"/>
    </location>
</feature>
<evidence type="ECO:0000256" key="1">
    <source>
        <dbReference type="ARBA" id="ARBA00022614"/>
    </source>
</evidence>
<feature type="compositionally biased region" description="Basic and acidic residues" evidence="5">
    <location>
        <begin position="1902"/>
        <end position="1930"/>
    </location>
</feature>
<feature type="region of interest" description="Disordered" evidence="5">
    <location>
        <begin position="549"/>
        <end position="577"/>
    </location>
</feature>
<feature type="compositionally biased region" description="Polar residues" evidence="5">
    <location>
        <begin position="297"/>
        <end position="324"/>
    </location>
</feature>
<dbReference type="Proteomes" id="UP000265515">
    <property type="component" value="Unassembled WGS sequence"/>
</dbReference>
<protein>
    <recommendedName>
        <fullName evidence="6">Reverse transcriptase/retrotransposon-derived protein RNase H-like domain-containing protein</fullName>
    </recommendedName>
</protein>
<dbReference type="Pfam" id="PF12799">
    <property type="entry name" value="LRR_4"/>
    <property type="match status" value="1"/>
</dbReference>
<dbReference type="PROSITE" id="PS51450">
    <property type="entry name" value="LRR"/>
    <property type="match status" value="3"/>
</dbReference>
<feature type="compositionally biased region" description="Acidic residues" evidence="5">
    <location>
        <begin position="1997"/>
        <end position="2006"/>
    </location>
</feature>
<evidence type="ECO:0000256" key="3">
    <source>
        <dbReference type="ARBA" id="ARBA00023268"/>
    </source>
</evidence>
<dbReference type="InterPro" id="IPR000048">
    <property type="entry name" value="IQ_motif_EF-hand-BS"/>
</dbReference>
<dbReference type="Gene3D" id="1.20.5.190">
    <property type="match status" value="3"/>
</dbReference>
<dbReference type="PROSITE" id="PS50096">
    <property type="entry name" value="IQ"/>
    <property type="match status" value="5"/>
</dbReference>
<reference evidence="7 8" key="1">
    <citation type="journal article" date="2018" name="Cell">
        <title>The Chara Genome: Secondary Complexity and Implications for Plant Terrestrialization.</title>
        <authorList>
            <person name="Nishiyama T."/>
            <person name="Sakayama H."/>
            <person name="Vries J.D."/>
            <person name="Buschmann H."/>
            <person name="Saint-Marcoux D."/>
            <person name="Ullrich K.K."/>
            <person name="Haas F.B."/>
            <person name="Vanderstraeten L."/>
            <person name="Becker D."/>
            <person name="Lang D."/>
            <person name="Vosolsobe S."/>
            <person name="Rombauts S."/>
            <person name="Wilhelmsson P.K.I."/>
            <person name="Janitza P."/>
            <person name="Kern R."/>
            <person name="Heyl A."/>
            <person name="Rumpler F."/>
            <person name="Villalobos L.I.A.C."/>
            <person name="Clay J.M."/>
            <person name="Skokan R."/>
            <person name="Toyoda A."/>
            <person name="Suzuki Y."/>
            <person name="Kagoshima H."/>
            <person name="Schijlen E."/>
            <person name="Tajeshwar N."/>
            <person name="Catarino B."/>
            <person name="Hetherington A.J."/>
            <person name="Saltykova A."/>
            <person name="Bonnot C."/>
            <person name="Breuninger H."/>
            <person name="Symeonidi A."/>
            <person name="Radhakrishnan G.V."/>
            <person name="Van Nieuwerburgh F."/>
            <person name="Deforce D."/>
            <person name="Chang C."/>
            <person name="Karol K.G."/>
            <person name="Hedrich R."/>
            <person name="Ulvskov P."/>
            <person name="Glockner G."/>
            <person name="Delwiche C.F."/>
            <person name="Petrasek J."/>
            <person name="Van de Peer Y."/>
            <person name="Friml J."/>
            <person name="Beilby M."/>
            <person name="Dolan L."/>
            <person name="Kohara Y."/>
            <person name="Sugano S."/>
            <person name="Fujiyama A."/>
            <person name="Delaux P.-M."/>
            <person name="Quint M."/>
            <person name="TheiBen G."/>
            <person name="Hagemann M."/>
            <person name="Harholt J."/>
            <person name="Dunand C."/>
            <person name="Zachgo S."/>
            <person name="Langdale J."/>
            <person name="Maumus F."/>
            <person name="Straeten D.V.D."/>
            <person name="Gould S.B."/>
            <person name="Rensing S.A."/>
        </authorList>
    </citation>
    <scope>NUCLEOTIDE SEQUENCE [LARGE SCALE GENOMIC DNA]</scope>
    <source>
        <strain evidence="7 8">S276</strain>
    </source>
</reference>
<feature type="compositionally biased region" description="Basic and acidic residues" evidence="5">
    <location>
        <begin position="713"/>
        <end position="731"/>
    </location>
</feature>
<feature type="region of interest" description="Disordered" evidence="5">
    <location>
        <begin position="1751"/>
        <end position="1817"/>
    </location>
</feature>
<name>A0A388K6S8_CHABU</name>
<evidence type="ECO:0000313" key="7">
    <source>
        <dbReference type="EMBL" id="GBG65760.1"/>
    </source>
</evidence>
<proteinExistence type="predicted"/>
<dbReference type="Gramene" id="GBG65760">
    <property type="protein sequence ID" value="GBG65760"/>
    <property type="gene ID" value="CBR_g52351"/>
</dbReference>
<evidence type="ECO:0000256" key="5">
    <source>
        <dbReference type="SAM" id="MobiDB-lite"/>
    </source>
</evidence>
<dbReference type="CDD" id="cd23767">
    <property type="entry name" value="IQCD"/>
    <property type="match status" value="2"/>
</dbReference>
<dbReference type="InterPro" id="IPR025875">
    <property type="entry name" value="Leu-rich_rpt_4"/>
</dbReference>
<dbReference type="Pfam" id="PF17919">
    <property type="entry name" value="RT_RNaseH_2"/>
    <property type="match status" value="1"/>
</dbReference>
<feature type="region of interest" description="Disordered" evidence="5">
    <location>
        <begin position="2042"/>
        <end position="2062"/>
    </location>
</feature>
<dbReference type="InterPro" id="IPR001611">
    <property type="entry name" value="Leu-rich_rpt"/>
</dbReference>
<dbReference type="PANTHER" id="PTHR37984:SF5">
    <property type="entry name" value="PROTEIN NYNRIN-LIKE"/>
    <property type="match status" value="1"/>
</dbReference>
<accession>A0A388K6S8</accession>
<keyword evidence="8" id="KW-1185">Reference proteome</keyword>
<feature type="compositionally biased region" description="Acidic residues" evidence="5">
    <location>
        <begin position="696"/>
        <end position="712"/>
    </location>
</feature>
<dbReference type="InterPro" id="IPR027417">
    <property type="entry name" value="P-loop_NTPase"/>
</dbReference>
<comment type="caution">
    <text evidence="7">The sequence shown here is derived from an EMBL/GenBank/DDBJ whole genome shotgun (WGS) entry which is preliminary data.</text>
</comment>
<dbReference type="SMART" id="SM00369">
    <property type="entry name" value="LRR_TYP"/>
    <property type="match status" value="3"/>
</dbReference>
<dbReference type="Gene3D" id="3.80.10.10">
    <property type="entry name" value="Ribonuclease Inhibitor"/>
    <property type="match status" value="2"/>
</dbReference>
<feature type="region of interest" description="Disordered" evidence="5">
    <location>
        <begin position="1988"/>
        <end position="2022"/>
    </location>
</feature>
<dbReference type="SUPFAM" id="SSF52058">
    <property type="entry name" value="L domain-like"/>
    <property type="match status" value="1"/>
</dbReference>
<dbReference type="SUPFAM" id="SSF56672">
    <property type="entry name" value="DNA/RNA polymerases"/>
    <property type="match status" value="1"/>
</dbReference>
<feature type="domain" description="Reverse transcriptase/retrotransposon-derived protein RNase H-like" evidence="6">
    <location>
        <begin position="1222"/>
        <end position="1302"/>
    </location>
</feature>
<dbReference type="PANTHER" id="PTHR37984">
    <property type="entry name" value="PROTEIN CBG26694"/>
    <property type="match status" value="1"/>
</dbReference>
<feature type="region of interest" description="Disordered" evidence="5">
    <location>
        <begin position="2290"/>
        <end position="2313"/>
    </location>
</feature>
<keyword evidence="1" id="KW-0433">Leucine-rich repeat</keyword>
<feature type="compositionally biased region" description="Polar residues" evidence="5">
    <location>
        <begin position="474"/>
        <end position="484"/>
    </location>
</feature>
<dbReference type="Pfam" id="PF00612">
    <property type="entry name" value="IQ"/>
    <property type="match status" value="3"/>
</dbReference>
<dbReference type="InterPro" id="IPR003591">
    <property type="entry name" value="Leu-rich_rpt_typical-subtyp"/>
</dbReference>
<dbReference type="InterPro" id="IPR041577">
    <property type="entry name" value="RT_RNaseH_2"/>
</dbReference>
<feature type="region of interest" description="Disordered" evidence="5">
    <location>
        <begin position="1313"/>
        <end position="1332"/>
    </location>
</feature>
<dbReference type="InterPro" id="IPR032675">
    <property type="entry name" value="LRR_dom_sf"/>
</dbReference>
<dbReference type="SMART" id="SM00015">
    <property type="entry name" value="IQ"/>
    <property type="match status" value="5"/>
</dbReference>
<evidence type="ECO:0000256" key="2">
    <source>
        <dbReference type="ARBA" id="ARBA00022737"/>
    </source>
</evidence>